<sequence length="355" mass="41722">MALPFQLEILPGFFLADQLTLQSGFMAKEQIRLVICTCPFEDIFDTIRHRIDFTNTDTGPDKVLNELLFIFLHPYDSPGCYAENLEYYQFLQYYTSKFNSFLDDLRMKFECSISLAKAENLLTLSELNIANLLNSLNLLDNNIFLNVDKDDLSNHDHSCENQSNINKRLIILINLFNLIKHTYTVFGTVILSKNISFKHLSLKNNLIKDDIQFYDSYLWLLASTCYLIQALKTDKENSISYLTLTDYIVSRKFSIIELSCNEIYFDKFIREICSFERNFLNYEYFTSTKLEHIKNIHNRHKRRITFINNKAFSGENKTDFWNNSYNSGANNKKHKIDNFDLILEESVSEKKNKVQ</sequence>
<dbReference type="GeneID" id="30965781"/>
<dbReference type="EMBL" id="KV454497">
    <property type="protein sequence ID" value="ODV57955.1"/>
    <property type="molecule type" value="Genomic_DNA"/>
</dbReference>
<dbReference type="RefSeq" id="XP_020044262.1">
    <property type="nucleotide sequence ID" value="XM_020192145.1"/>
</dbReference>
<keyword evidence="2" id="KW-1185">Reference proteome</keyword>
<name>A0A1D2V8X5_9ASCO</name>
<dbReference type="AlphaFoldDB" id="A0A1D2V8X5"/>
<evidence type="ECO:0000313" key="1">
    <source>
        <dbReference type="EMBL" id="ODV57955.1"/>
    </source>
</evidence>
<dbReference type="Proteomes" id="UP000095038">
    <property type="component" value="Unassembled WGS sequence"/>
</dbReference>
<proteinExistence type="predicted"/>
<dbReference type="InParanoid" id="A0A1D2V8X5"/>
<gene>
    <name evidence="1" type="ORF">ASCRUDRAFT_73018</name>
</gene>
<accession>A0A1D2V8X5</accession>
<protein>
    <submittedName>
        <fullName evidence="1">Uncharacterized protein</fullName>
    </submittedName>
</protein>
<evidence type="ECO:0000313" key="2">
    <source>
        <dbReference type="Proteomes" id="UP000095038"/>
    </source>
</evidence>
<organism evidence="1 2">
    <name type="scientific">Ascoidea rubescens DSM 1968</name>
    <dbReference type="NCBI Taxonomy" id="1344418"/>
    <lineage>
        <taxon>Eukaryota</taxon>
        <taxon>Fungi</taxon>
        <taxon>Dikarya</taxon>
        <taxon>Ascomycota</taxon>
        <taxon>Saccharomycotina</taxon>
        <taxon>Saccharomycetes</taxon>
        <taxon>Ascoideaceae</taxon>
        <taxon>Ascoidea</taxon>
    </lineage>
</organism>
<reference evidence="2" key="1">
    <citation type="submission" date="2016-05" db="EMBL/GenBank/DDBJ databases">
        <title>Comparative genomics of biotechnologically important yeasts.</title>
        <authorList>
            <consortium name="DOE Joint Genome Institute"/>
            <person name="Riley R."/>
            <person name="Haridas S."/>
            <person name="Wolfe K.H."/>
            <person name="Lopes M.R."/>
            <person name="Hittinger C.T."/>
            <person name="Goker M."/>
            <person name="Salamov A."/>
            <person name="Wisecaver J."/>
            <person name="Long T.M."/>
            <person name="Aerts A.L."/>
            <person name="Barry K."/>
            <person name="Choi C."/>
            <person name="Clum A."/>
            <person name="Coughlan A.Y."/>
            <person name="Deshpande S."/>
            <person name="Douglass A.P."/>
            <person name="Hanson S.J."/>
            <person name="Klenk H.-P."/>
            <person name="Labutti K."/>
            <person name="Lapidus A."/>
            <person name="Lindquist E."/>
            <person name="Lipzen A."/>
            <person name="Meier-Kolthoff J.P."/>
            <person name="Ohm R.A."/>
            <person name="Otillar R.P."/>
            <person name="Pangilinan J."/>
            <person name="Peng Y."/>
            <person name="Rokas A."/>
            <person name="Rosa C.A."/>
            <person name="Scheuner C."/>
            <person name="Sibirny A.A."/>
            <person name="Slot J.C."/>
            <person name="Stielow J.B."/>
            <person name="Sun H."/>
            <person name="Kurtzman C.P."/>
            <person name="Blackwell M."/>
            <person name="Grigoriev I.V."/>
            <person name="Jeffries T.W."/>
        </authorList>
    </citation>
    <scope>NUCLEOTIDE SEQUENCE [LARGE SCALE GENOMIC DNA]</scope>
    <source>
        <strain evidence="2">DSM 1968</strain>
    </source>
</reference>